<evidence type="ECO:0000313" key="2">
    <source>
        <dbReference type="Proteomes" id="UP000525389"/>
    </source>
</evidence>
<protein>
    <submittedName>
        <fullName evidence="1">Uncharacterized protein</fullName>
    </submittedName>
</protein>
<name>A0A7W8GDW2_9DEIO</name>
<reference evidence="1 2" key="1">
    <citation type="submission" date="2020-08" db="EMBL/GenBank/DDBJ databases">
        <title>Genomic Encyclopedia of Type Strains, Phase IV (KMG-IV): sequencing the most valuable type-strain genomes for metagenomic binning, comparative biology and taxonomic classification.</title>
        <authorList>
            <person name="Goeker M."/>
        </authorList>
    </citation>
    <scope>NUCLEOTIDE SEQUENCE [LARGE SCALE GENOMIC DNA]</scope>
    <source>
        <strain evidence="1 2">DSM 101791</strain>
    </source>
</reference>
<dbReference type="EMBL" id="JACHFN010000003">
    <property type="protein sequence ID" value="MBB5233802.1"/>
    <property type="molecule type" value="Genomic_DNA"/>
</dbReference>
<accession>A0A7W8GDW2</accession>
<dbReference type="Proteomes" id="UP000525389">
    <property type="component" value="Unassembled WGS sequence"/>
</dbReference>
<keyword evidence="2" id="KW-1185">Reference proteome</keyword>
<evidence type="ECO:0000313" key="1">
    <source>
        <dbReference type="EMBL" id="MBB5233802.1"/>
    </source>
</evidence>
<gene>
    <name evidence="1" type="ORF">HNQ09_001232</name>
</gene>
<dbReference type="RefSeq" id="WP_184026788.1">
    <property type="nucleotide sequence ID" value="NZ_JACHFN010000003.1"/>
</dbReference>
<proteinExistence type="predicted"/>
<comment type="caution">
    <text evidence="1">The sequence shown here is derived from an EMBL/GenBank/DDBJ whole genome shotgun (WGS) entry which is preliminary data.</text>
</comment>
<dbReference type="AlphaFoldDB" id="A0A7W8GDW2"/>
<sequence length="198" mass="21132">MLTLSEAVRLPPSQVGAETHRLAEHLGRVPAAMLVPAAYEEAFYREANLPEQLSRLLAPLNPARLDEDLLETLAPRAAGLILTSYLGDDAVQRFYRALGNAGLSTGELHLRRPGGRETEAATVLPPGTAALHALKRLWARDWSFEALLARIDEAGSIGLEARPTLLFAGPPGLPDTARSAELGVPAALVNREGLVGLP</sequence>
<organism evidence="1 2">
    <name type="scientific">Deinococcus budaensis</name>
    <dbReference type="NCBI Taxonomy" id="1665626"/>
    <lineage>
        <taxon>Bacteria</taxon>
        <taxon>Thermotogati</taxon>
        <taxon>Deinococcota</taxon>
        <taxon>Deinococci</taxon>
        <taxon>Deinococcales</taxon>
        <taxon>Deinococcaceae</taxon>
        <taxon>Deinococcus</taxon>
    </lineage>
</organism>